<dbReference type="Proteomes" id="UP000287853">
    <property type="component" value="Unassembled WGS sequence"/>
</dbReference>
<proteinExistence type="predicted"/>
<protein>
    <recommendedName>
        <fullName evidence="3">Apea-like HEPN domain-containing protein</fullName>
    </recommendedName>
</protein>
<comment type="caution">
    <text evidence="1">The sequence shown here is derived from an EMBL/GenBank/DDBJ whole genome shotgun (WGS) entry which is preliminary data.</text>
</comment>
<dbReference type="EMBL" id="MTKO01000098">
    <property type="protein sequence ID" value="RWX44297.1"/>
    <property type="molecule type" value="Genomic_DNA"/>
</dbReference>
<evidence type="ECO:0000313" key="2">
    <source>
        <dbReference type="Proteomes" id="UP000287853"/>
    </source>
</evidence>
<sequence length="309" mass="35932">MYRVTCPFDISISHKKVGIGIYGKNDINVKFPEKVDSLLQFPNTTIEFQVNNDKYDNKYILILHIDYPECCDIELAVHIVTIIAKYLSFYLNKENINQRSGTYFIDLNLIELKLNRIKENGYCTNIAASDSYGLIVTNFVTIDEQYLQSSHYNENIHSFYFDGLRANFEKSKYFHWFLILETLEHSALYKKMFSDKLFDETEKKAVCALAEQMSDGTKKGAILNILSRTKEVRKTKMLKLLQNIDIASYKLIKDEIKITEEMIANIIKGRNSLFHRGSDFPEEILWDVLFPIVKKIVEKVTMNPDLLNG</sequence>
<evidence type="ECO:0008006" key="3">
    <source>
        <dbReference type="Google" id="ProtNLM"/>
    </source>
</evidence>
<keyword evidence="2" id="KW-1185">Reference proteome</keyword>
<dbReference type="AlphaFoldDB" id="A0A444ITY1"/>
<accession>A0A444ITY1</accession>
<name>A0A444ITY1_9BACT</name>
<organism evidence="1 2">
    <name type="scientific">Candidatus Electrothrix aarhusensis</name>
    <dbReference type="NCBI Taxonomy" id="1859131"/>
    <lineage>
        <taxon>Bacteria</taxon>
        <taxon>Pseudomonadati</taxon>
        <taxon>Thermodesulfobacteriota</taxon>
        <taxon>Desulfobulbia</taxon>
        <taxon>Desulfobulbales</taxon>
        <taxon>Desulfobulbaceae</taxon>
        <taxon>Candidatus Electrothrix</taxon>
    </lineage>
</organism>
<evidence type="ECO:0000313" key="1">
    <source>
        <dbReference type="EMBL" id="RWX44297.1"/>
    </source>
</evidence>
<reference evidence="1 2" key="1">
    <citation type="submission" date="2017-01" db="EMBL/GenBank/DDBJ databases">
        <title>The cable genome- insights into the physiology and evolution of filamentous bacteria capable of sulfide oxidation via long distance electron transfer.</title>
        <authorList>
            <person name="Schreiber L."/>
            <person name="Bjerg J.T."/>
            <person name="Boggild A."/>
            <person name="Van De Vossenberg J."/>
            <person name="Meysman F."/>
            <person name="Nielsen L.P."/>
            <person name="Schramm A."/>
            <person name="Kjeldsen K.U."/>
        </authorList>
    </citation>
    <scope>NUCLEOTIDE SEQUENCE [LARGE SCALE GENOMIC DNA]</scope>
    <source>
        <strain evidence="1">MCF</strain>
    </source>
</reference>
<gene>
    <name evidence="1" type="ORF">H206_01907</name>
</gene>